<dbReference type="GO" id="GO:0000156">
    <property type="term" value="F:phosphorelay response regulator activity"/>
    <property type="evidence" value="ECO:0007669"/>
    <property type="project" value="TreeGrafter"/>
</dbReference>
<keyword evidence="1" id="KW-0597">Phosphoprotein</keyword>
<feature type="domain" description="Response regulatory" evidence="2">
    <location>
        <begin position="8"/>
        <end position="120"/>
    </location>
</feature>
<evidence type="ECO:0000313" key="5">
    <source>
        <dbReference type="Proteomes" id="UP000306918"/>
    </source>
</evidence>
<dbReference type="Proteomes" id="UP000306918">
    <property type="component" value="Unassembled WGS sequence"/>
</dbReference>
<dbReference type="Pfam" id="PF00072">
    <property type="entry name" value="Response_reg"/>
    <property type="match status" value="1"/>
</dbReference>
<gene>
    <name evidence="4" type="ORF">FAM09_16435</name>
</gene>
<dbReference type="Pfam" id="PF04397">
    <property type="entry name" value="LytTR"/>
    <property type="match status" value="1"/>
</dbReference>
<dbReference type="OrthoDB" id="1646880at2"/>
<protein>
    <submittedName>
        <fullName evidence="4">Response regulator transcription factor</fullName>
    </submittedName>
</protein>
<dbReference type="InterPro" id="IPR011006">
    <property type="entry name" value="CheY-like_superfamily"/>
</dbReference>
<evidence type="ECO:0000313" key="4">
    <source>
        <dbReference type="EMBL" id="THU38263.1"/>
    </source>
</evidence>
<dbReference type="AlphaFoldDB" id="A0A4S8HS23"/>
<evidence type="ECO:0000256" key="1">
    <source>
        <dbReference type="PROSITE-ProRule" id="PRU00169"/>
    </source>
</evidence>
<evidence type="ECO:0000259" key="2">
    <source>
        <dbReference type="PROSITE" id="PS50110"/>
    </source>
</evidence>
<dbReference type="PROSITE" id="PS50110">
    <property type="entry name" value="RESPONSE_REGULATORY"/>
    <property type="match status" value="1"/>
</dbReference>
<sequence length="258" mass="29254">MHPIPPLRIIIVEDLPGIRQDLEDFLRQQPGFTVIGACATVHEAIVLIHATKPDLLLLDINLPDGTGFDILEQMSPPHPKVIFLTAHAEHTIKAIRYGAIDYLLKPLNEKELTEALQRVISAQPLLQEQIAITLHSFRKNKLQDHLALRTQQFVQIVELKEICYLQVDNGCTTVYINGGKKLVTTRTLKDYEEQLSGASFLRTHKSYLVNELYIHRYHPKEGILCLKDGTQIPVSLRKKEMIGLYFKTLWALCTGSSS</sequence>
<dbReference type="Gene3D" id="3.40.50.2300">
    <property type="match status" value="1"/>
</dbReference>
<dbReference type="PANTHER" id="PTHR45526">
    <property type="entry name" value="TRANSCRIPTIONAL REGULATORY PROTEIN DPIA"/>
    <property type="match status" value="1"/>
</dbReference>
<organism evidence="4 5">
    <name type="scientific">Niastella caeni</name>
    <dbReference type="NCBI Taxonomy" id="2569763"/>
    <lineage>
        <taxon>Bacteria</taxon>
        <taxon>Pseudomonadati</taxon>
        <taxon>Bacteroidota</taxon>
        <taxon>Chitinophagia</taxon>
        <taxon>Chitinophagales</taxon>
        <taxon>Chitinophagaceae</taxon>
        <taxon>Niastella</taxon>
    </lineage>
</organism>
<dbReference type="InterPro" id="IPR007492">
    <property type="entry name" value="LytTR_DNA-bd_dom"/>
</dbReference>
<dbReference type="SMART" id="SM00448">
    <property type="entry name" value="REC"/>
    <property type="match status" value="1"/>
</dbReference>
<comment type="caution">
    <text evidence="4">The sequence shown here is derived from an EMBL/GenBank/DDBJ whole genome shotgun (WGS) entry which is preliminary data.</text>
</comment>
<dbReference type="RefSeq" id="WP_136578219.1">
    <property type="nucleotide sequence ID" value="NZ_STFF01000004.1"/>
</dbReference>
<reference evidence="4 5" key="1">
    <citation type="submission" date="2019-04" db="EMBL/GenBank/DDBJ databases">
        <title>Niastella caeni sp. nov., isolated from activated sludge.</title>
        <authorList>
            <person name="Sheng M."/>
        </authorList>
    </citation>
    <scope>NUCLEOTIDE SEQUENCE [LARGE SCALE GENOMIC DNA]</scope>
    <source>
        <strain evidence="4 5">HX-2-15</strain>
    </source>
</reference>
<dbReference type="SMART" id="SM00850">
    <property type="entry name" value="LytTR"/>
    <property type="match status" value="1"/>
</dbReference>
<accession>A0A4S8HS23</accession>
<dbReference type="InterPro" id="IPR051271">
    <property type="entry name" value="2C-system_Tx_regulators"/>
</dbReference>
<evidence type="ECO:0000259" key="3">
    <source>
        <dbReference type="PROSITE" id="PS50930"/>
    </source>
</evidence>
<feature type="modified residue" description="4-aspartylphosphate" evidence="1">
    <location>
        <position position="59"/>
    </location>
</feature>
<proteinExistence type="predicted"/>
<dbReference type="GO" id="GO:0003677">
    <property type="term" value="F:DNA binding"/>
    <property type="evidence" value="ECO:0007669"/>
    <property type="project" value="InterPro"/>
</dbReference>
<dbReference type="EMBL" id="STFF01000004">
    <property type="protein sequence ID" value="THU38263.1"/>
    <property type="molecule type" value="Genomic_DNA"/>
</dbReference>
<dbReference type="PANTHER" id="PTHR45526:SF1">
    <property type="entry name" value="TRANSCRIPTIONAL REGULATORY PROTEIN DCUR-RELATED"/>
    <property type="match status" value="1"/>
</dbReference>
<feature type="domain" description="HTH LytTR-type" evidence="3">
    <location>
        <begin position="146"/>
        <end position="244"/>
    </location>
</feature>
<dbReference type="InterPro" id="IPR001789">
    <property type="entry name" value="Sig_transdc_resp-reg_receiver"/>
</dbReference>
<keyword evidence="5" id="KW-1185">Reference proteome</keyword>
<dbReference type="Gene3D" id="2.40.50.1020">
    <property type="entry name" value="LytTr DNA-binding domain"/>
    <property type="match status" value="1"/>
</dbReference>
<dbReference type="SUPFAM" id="SSF52172">
    <property type="entry name" value="CheY-like"/>
    <property type="match status" value="1"/>
</dbReference>
<name>A0A4S8HS23_9BACT</name>
<dbReference type="PROSITE" id="PS50930">
    <property type="entry name" value="HTH_LYTTR"/>
    <property type="match status" value="1"/>
</dbReference>